<dbReference type="EMBL" id="BGPR01000872">
    <property type="protein sequence ID" value="GBM38583.1"/>
    <property type="molecule type" value="Genomic_DNA"/>
</dbReference>
<gene>
    <name evidence="1" type="ORF">AVEN_71689_1</name>
</gene>
<evidence type="ECO:0000313" key="2">
    <source>
        <dbReference type="Proteomes" id="UP000499080"/>
    </source>
</evidence>
<organism evidence="1 2">
    <name type="scientific">Araneus ventricosus</name>
    <name type="common">Orbweaver spider</name>
    <name type="synonym">Epeira ventricosa</name>
    <dbReference type="NCBI Taxonomy" id="182803"/>
    <lineage>
        <taxon>Eukaryota</taxon>
        <taxon>Metazoa</taxon>
        <taxon>Ecdysozoa</taxon>
        <taxon>Arthropoda</taxon>
        <taxon>Chelicerata</taxon>
        <taxon>Arachnida</taxon>
        <taxon>Araneae</taxon>
        <taxon>Araneomorphae</taxon>
        <taxon>Entelegynae</taxon>
        <taxon>Araneoidea</taxon>
        <taxon>Araneidae</taxon>
        <taxon>Araneus</taxon>
    </lineage>
</organism>
<proteinExistence type="predicted"/>
<dbReference type="PANTHER" id="PTHR47326:SF1">
    <property type="entry name" value="HTH PSQ-TYPE DOMAIN-CONTAINING PROTEIN"/>
    <property type="match status" value="1"/>
</dbReference>
<reference evidence="1 2" key="1">
    <citation type="journal article" date="2019" name="Sci. Rep.">
        <title>Orb-weaving spider Araneus ventricosus genome elucidates the spidroin gene catalogue.</title>
        <authorList>
            <person name="Kono N."/>
            <person name="Nakamura H."/>
            <person name="Ohtoshi R."/>
            <person name="Moran D.A.P."/>
            <person name="Shinohara A."/>
            <person name="Yoshida Y."/>
            <person name="Fujiwara M."/>
            <person name="Mori M."/>
            <person name="Tomita M."/>
            <person name="Arakawa K."/>
        </authorList>
    </citation>
    <scope>NUCLEOTIDE SEQUENCE [LARGE SCALE GENOMIC DNA]</scope>
</reference>
<dbReference type="OrthoDB" id="6411459at2759"/>
<sequence>MFIDTFRKNKHIKELTSQERVLESYRETFKKFVRQTSREIGIRKSSVRGISRRCQWESYIPTMVHAISEDDPDRRKQFCEWYLGKCKQDAQFSGKIVWSDEVTFKLIDTSNRHNCSYWETANPHVTQEFESRNTK</sequence>
<dbReference type="GO" id="GO:0003676">
    <property type="term" value="F:nucleic acid binding"/>
    <property type="evidence" value="ECO:0007669"/>
    <property type="project" value="InterPro"/>
</dbReference>
<dbReference type="InterPro" id="IPR036397">
    <property type="entry name" value="RNaseH_sf"/>
</dbReference>
<dbReference type="AlphaFoldDB" id="A0A4Y2FAP9"/>
<dbReference type="PANTHER" id="PTHR47326">
    <property type="entry name" value="TRANSPOSABLE ELEMENT TC3 TRANSPOSASE-LIKE PROTEIN"/>
    <property type="match status" value="1"/>
</dbReference>
<dbReference type="Gene3D" id="3.30.420.10">
    <property type="entry name" value="Ribonuclease H-like superfamily/Ribonuclease H"/>
    <property type="match status" value="1"/>
</dbReference>
<name>A0A4Y2FAP9_ARAVE</name>
<keyword evidence="2" id="KW-1185">Reference proteome</keyword>
<comment type="caution">
    <text evidence="1">The sequence shown here is derived from an EMBL/GenBank/DDBJ whole genome shotgun (WGS) entry which is preliminary data.</text>
</comment>
<accession>A0A4Y2FAP9</accession>
<evidence type="ECO:0000313" key="1">
    <source>
        <dbReference type="EMBL" id="GBM38583.1"/>
    </source>
</evidence>
<dbReference type="Proteomes" id="UP000499080">
    <property type="component" value="Unassembled WGS sequence"/>
</dbReference>
<protein>
    <submittedName>
        <fullName evidence="1">Uncharacterized protein</fullName>
    </submittedName>
</protein>